<evidence type="ECO:0000313" key="2">
    <source>
        <dbReference type="Proteomes" id="UP000799640"/>
    </source>
</evidence>
<organism evidence="1 2">
    <name type="scientific">Trichodelitschia bisporula</name>
    <dbReference type="NCBI Taxonomy" id="703511"/>
    <lineage>
        <taxon>Eukaryota</taxon>
        <taxon>Fungi</taxon>
        <taxon>Dikarya</taxon>
        <taxon>Ascomycota</taxon>
        <taxon>Pezizomycotina</taxon>
        <taxon>Dothideomycetes</taxon>
        <taxon>Dothideomycetes incertae sedis</taxon>
        <taxon>Phaeotrichales</taxon>
        <taxon>Phaeotrichaceae</taxon>
        <taxon>Trichodelitschia</taxon>
    </lineage>
</organism>
<keyword evidence="2" id="KW-1185">Reference proteome</keyword>
<accession>A0A6G1HKR2</accession>
<name>A0A6G1HKR2_9PEZI</name>
<dbReference type="EMBL" id="ML996707">
    <property type="protein sequence ID" value="KAF2396427.1"/>
    <property type="molecule type" value="Genomic_DNA"/>
</dbReference>
<evidence type="ECO:0000313" key="1">
    <source>
        <dbReference type="EMBL" id="KAF2396427.1"/>
    </source>
</evidence>
<gene>
    <name evidence="1" type="ORF">EJ06DRAFT_559988</name>
</gene>
<dbReference type="Proteomes" id="UP000799640">
    <property type="component" value="Unassembled WGS sequence"/>
</dbReference>
<sequence>MAPSFWQQLKKQATGLREKTAAYALTKKDSTAGLRDELREKIEKQAAGLRNELRDKLPTRILTKKGRGKMPRLAKTRSV</sequence>
<dbReference type="AlphaFoldDB" id="A0A6G1HKR2"/>
<proteinExistence type="predicted"/>
<protein>
    <submittedName>
        <fullName evidence="1">Uncharacterized protein</fullName>
    </submittedName>
</protein>
<reference evidence="1" key="1">
    <citation type="journal article" date="2020" name="Stud. Mycol.">
        <title>101 Dothideomycetes genomes: a test case for predicting lifestyles and emergence of pathogens.</title>
        <authorList>
            <person name="Haridas S."/>
            <person name="Albert R."/>
            <person name="Binder M."/>
            <person name="Bloem J."/>
            <person name="Labutti K."/>
            <person name="Salamov A."/>
            <person name="Andreopoulos B."/>
            <person name="Baker S."/>
            <person name="Barry K."/>
            <person name="Bills G."/>
            <person name="Bluhm B."/>
            <person name="Cannon C."/>
            <person name="Castanera R."/>
            <person name="Culley D."/>
            <person name="Daum C."/>
            <person name="Ezra D."/>
            <person name="Gonzalez J."/>
            <person name="Henrissat B."/>
            <person name="Kuo A."/>
            <person name="Liang C."/>
            <person name="Lipzen A."/>
            <person name="Lutzoni F."/>
            <person name="Magnuson J."/>
            <person name="Mondo S."/>
            <person name="Nolan M."/>
            <person name="Ohm R."/>
            <person name="Pangilinan J."/>
            <person name="Park H.-J."/>
            <person name="Ramirez L."/>
            <person name="Alfaro M."/>
            <person name="Sun H."/>
            <person name="Tritt A."/>
            <person name="Yoshinaga Y."/>
            <person name="Zwiers L.-H."/>
            <person name="Turgeon B."/>
            <person name="Goodwin S."/>
            <person name="Spatafora J."/>
            <person name="Crous P."/>
            <person name="Grigoriev I."/>
        </authorList>
    </citation>
    <scope>NUCLEOTIDE SEQUENCE</scope>
    <source>
        <strain evidence="1">CBS 262.69</strain>
    </source>
</reference>